<dbReference type="GO" id="GO:0005576">
    <property type="term" value="C:extracellular region"/>
    <property type="evidence" value="ECO:0007669"/>
    <property type="project" value="InterPro"/>
</dbReference>
<protein>
    <recommendedName>
        <fullName evidence="2">Chitin-binding type-2 domain-containing protein</fullName>
    </recommendedName>
</protein>
<evidence type="ECO:0000256" key="1">
    <source>
        <dbReference type="SAM" id="SignalP"/>
    </source>
</evidence>
<keyword evidence="1" id="KW-0732">Signal</keyword>
<dbReference type="SUPFAM" id="SSF57625">
    <property type="entry name" value="Invertebrate chitin-binding proteins"/>
    <property type="match status" value="1"/>
</dbReference>
<dbReference type="PROSITE" id="PS50940">
    <property type="entry name" value="CHIT_BIND_II"/>
    <property type="match status" value="1"/>
</dbReference>
<evidence type="ECO:0000313" key="3">
    <source>
        <dbReference type="EMBL" id="KAK5639630.1"/>
    </source>
</evidence>
<dbReference type="Proteomes" id="UP001329430">
    <property type="component" value="Chromosome 9"/>
</dbReference>
<accession>A0AAN7UYJ9</accession>
<dbReference type="InterPro" id="IPR036508">
    <property type="entry name" value="Chitin-bd_dom_sf"/>
</dbReference>
<evidence type="ECO:0000313" key="4">
    <source>
        <dbReference type="Proteomes" id="UP001329430"/>
    </source>
</evidence>
<dbReference type="Pfam" id="PF01607">
    <property type="entry name" value="CBM_14"/>
    <property type="match status" value="1"/>
</dbReference>
<dbReference type="Gene3D" id="2.170.140.10">
    <property type="entry name" value="Chitin binding domain"/>
    <property type="match status" value="1"/>
</dbReference>
<evidence type="ECO:0000259" key="2">
    <source>
        <dbReference type="PROSITE" id="PS50940"/>
    </source>
</evidence>
<dbReference type="EMBL" id="JAVRBK010000009">
    <property type="protein sequence ID" value="KAK5639630.1"/>
    <property type="molecule type" value="Genomic_DNA"/>
</dbReference>
<feature type="domain" description="Chitin-binding type-2" evidence="2">
    <location>
        <begin position="304"/>
        <end position="360"/>
    </location>
</feature>
<feature type="signal peptide" evidence="1">
    <location>
        <begin position="1"/>
        <end position="26"/>
    </location>
</feature>
<name>A0AAN7UYJ9_9COLE</name>
<gene>
    <name evidence="3" type="ORF">RI129_012122</name>
</gene>
<sequence>MLTSFCGISFFKLLFYVFGGLPQLHSSELRQLAVHSLTNTENILGLHYFKELEEIDDDLTTVDEYDMQDSEPELTTTYSESTIETGTSHTLNGFEQDQIPLSMVDNISMDRIGNQMSLITKLISNLKASTTTTRPLQKVPNVEVSPIEYSAMPQKLMNNLIPIQSPIISHAAISLENKANLVLPQLNKITAQLVMQNPIAEKLPELKLDELHVLKETSEVSPLLFNPNTSNYTNPQDIVTFLFRKYLTNKYFMRKGEYIKRSSILAPFITPYNSIHQASREDHIAQNTTISPYTSLNSSKGFYGKSCLKGIRLPHPQDCTRYFLCNSSTISFQGYTCPPNMAFNKVKRICDIMEYRRCRNEFEENPEVEKIQNYNEIPCDSYMCGGLQNFDVSKHNELKCVGTLKFCMKNQKCLPTNLC</sequence>
<comment type="caution">
    <text evidence="3">The sequence shown here is derived from an EMBL/GenBank/DDBJ whole genome shotgun (WGS) entry which is preliminary data.</text>
</comment>
<dbReference type="AlphaFoldDB" id="A0AAN7UYJ9"/>
<feature type="chain" id="PRO_5042944332" description="Chitin-binding type-2 domain-containing protein" evidence="1">
    <location>
        <begin position="27"/>
        <end position="419"/>
    </location>
</feature>
<keyword evidence="4" id="KW-1185">Reference proteome</keyword>
<reference evidence="3 4" key="1">
    <citation type="journal article" date="2024" name="Insects">
        <title>An Improved Chromosome-Level Genome Assembly of the Firefly Pyrocoelia pectoralis.</title>
        <authorList>
            <person name="Fu X."/>
            <person name="Meyer-Rochow V.B."/>
            <person name="Ballantyne L."/>
            <person name="Zhu X."/>
        </authorList>
    </citation>
    <scope>NUCLEOTIDE SEQUENCE [LARGE SCALE GENOMIC DNA]</scope>
    <source>
        <strain evidence="3">XCY_ONT2</strain>
    </source>
</reference>
<dbReference type="GO" id="GO:0008061">
    <property type="term" value="F:chitin binding"/>
    <property type="evidence" value="ECO:0007669"/>
    <property type="project" value="InterPro"/>
</dbReference>
<proteinExistence type="predicted"/>
<organism evidence="3 4">
    <name type="scientific">Pyrocoelia pectoralis</name>
    <dbReference type="NCBI Taxonomy" id="417401"/>
    <lineage>
        <taxon>Eukaryota</taxon>
        <taxon>Metazoa</taxon>
        <taxon>Ecdysozoa</taxon>
        <taxon>Arthropoda</taxon>
        <taxon>Hexapoda</taxon>
        <taxon>Insecta</taxon>
        <taxon>Pterygota</taxon>
        <taxon>Neoptera</taxon>
        <taxon>Endopterygota</taxon>
        <taxon>Coleoptera</taxon>
        <taxon>Polyphaga</taxon>
        <taxon>Elateriformia</taxon>
        <taxon>Elateroidea</taxon>
        <taxon>Lampyridae</taxon>
        <taxon>Lampyrinae</taxon>
        <taxon>Pyrocoelia</taxon>
    </lineage>
</organism>
<dbReference type="SMART" id="SM00494">
    <property type="entry name" value="ChtBD2"/>
    <property type="match status" value="1"/>
</dbReference>
<dbReference type="InterPro" id="IPR002557">
    <property type="entry name" value="Chitin-bd_dom"/>
</dbReference>